<evidence type="ECO:0008006" key="5">
    <source>
        <dbReference type="Google" id="ProtNLM"/>
    </source>
</evidence>
<accession>U1LP20</accession>
<keyword evidence="1" id="KW-1133">Transmembrane helix</keyword>
<sequence>MLSAGRLARRSASACAVAAVATTLLAAPLTIAPGAVATTGGAESPTLELAPVDPLLSTGEELSLEVALDNRSRSIAPATTVDVLLTASPIATRYSLSRWFAGEAIAANRVVATVELPAVAALDEHSVTVSIDADALGLEGAPWGAYGLAATAPSVTGATSVVVLDEPGEASPTRLALSAPIDAPTGPAGLLDAEQLEASTGDGGDARAALDAALGAGATIGVDPAIGASVAALGDDAPEAAIDWLDRADGPDAYALRYSNADPIAMARAGEYPIEPLGIPREDGPPLPASAGEIGAREPVIDATAVAIGDAELAALAAIGTVVVTTSSLDEEIGGRTPSAHATIDGVDVLAADAELQRLVTAAAAVDPLEAAHARAEAMALLATITRERPSDPRTLAAALPATTQGSTVELLDDLAAAGFVETVGVDDALELEPRDARLAEADAAPSTEGAELVQAALAQEADAARIAGIVGDPSTLLASLRLSLLTALPDAGLPITEEDRQAIEGLGGELADLRTAVEIVGGSEIHAVGESVPMPVTIVNRLDVPAEVVLSLRASNALVNVSQPSTTVTLAPGSQQRVQVPVEIVGTGTVLVIAQLHTPGGVALGQVQTLRVTAQPTIETAVAWVLGSAIALLLVFGIWRSVRKRRSGQARGDLDAPGSSVAAEETG</sequence>
<keyword evidence="1" id="KW-0812">Transmembrane</keyword>
<feature type="transmembrane region" description="Helical" evidence="1">
    <location>
        <begin position="622"/>
        <end position="640"/>
    </location>
</feature>
<evidence type="ECO:0000256" key="2">
    <source>
        <dbReference type="SAM" id="SignalP"/>
    </source>
</evidence>
<keyword evidence="1" id="KW-0472">Membrane</keyword>
<gene>
    <name evidence="3" type="ORF">L332_06815</name>
</gene>
<name>U1LP20_9MICO</name>
<keyword evidence="4" id="KW-1185">Reference proteome</keyword>
<protein>
    <recommendedName>
        <fullName evidence="5">CARDB domain-containing protein</fullName>
    </recommendedName>
</protein>
<feature type="chain" id="PRO_5004616104" description="CARDB domain-containing protein" evidence="2">
    <location>
        <begin position="27"/>
        <end position="668"/>
    </location>
</feature>
<evidence type="ECO:0000313" key="3">
    <source>
        <dbReference type="EMBL" id="ERG64164.1"/>
    </source>
</evidence>
<dbReference type="Pfam" id="PF19516">
    <property type="entry name" value="DUF6049"/>
    <property type="match status" value="1"/>
</dbReference>
<feature type="signal peptide" evidence="2">
    <location>
        <begin position="1"/>
        <end position="26"/>
    </location>
</feature>
<keyword evidence="2" id="KW-0732">Signal</keyword>
<dbReference type="RefSeq" id="WP_021010589.1">
    <property type="nucleotide sequence ID" value="NZ_ASHR01000025.1"/>
</dbReference>
<comment type="caution">
    <text evidence="3">The sequence shown here is derived from an EMBL/GenBank/DDBJ whole genome shotgun (WGS) entry which is preliminary data.</text>
</comment>
<dbReference type="OrthoDB" id="4985746at2"/>
<organism evidence="3 4">
    <name type="scientific">Agrococcus pavilionensis RW1</name>
    <dbReference type="NCBI Taxonomy" id="1330458"/>
    <lineage>
        <taxon>Bacteria</taxon>
        <taxon>Bacillati</taxon>
        <taxon>Actinomycetota</taxon>
        <taxon>Actinomycetes</taxon>
        <taxon>Micrococcales</taxon>
        <taxon>Microbacteriaceae</taxon>
        <taxon>Agrococcus</taxon>
    </lineage>
</organism>
<reference evidence="3 4" key="1">
    <citation type="journal article" date="2013" name="Genome Announc.">
        <title>First draft genome sequence from a member of the genus agrococcus, isolated from modern microbialites.</title>
        <authorList>
            <person name="White R.A.III."/>
            <person name="Grassa C.J."/>
            <person name="Suttle C.A."/>
        </authorList>
    </citation>
    <scope>NUCLEOTIDE SEQUENCE [LARGE SCALE GENOMIC DNA]</scope>
    <source>
        <strain evidence="3 4">RW1</strain>
    </source>
</reference>
<dbReference type="InterPro" id="IPR046112">
    <property type="entry name" value="DUF6049"/>
</dbReference>
<dbReference type="Proteomes" id="UP000016462">
    <property type="component" value="Unassembled WGS sequence"/>
</dbReference>
<evidence type="ECO:0000256" key="1">
    <source>
        <dbReference type="SAM" id="Phobius"/>
    </source>
</evidence>
<dbReference type="AlphaFoldDB" id="U1LP20"/>
<evidence type="ECO:0000313" key="4">
    <source>
        <dbReference type="Proteomes" id="UP000016462"/>
    </source>
</evidence>
<proteinExistence type="predicted"/>
<dbReference type="EMBL" id="ASHR01000025">
    <property type="protein sequence ID" value="ERG64164.1"/>
    <property type="molecule type" value="Genomic_DNA"/>
</dbReference>